<name>A0A4E0QSY1_9GAMM</name>
<accession>A0A4E0QSY1</accession>
<dbReference type="InterPro" id="IPR018669">
    <property type="entry name" value="Toxin_HigB"/>
</dbReference>
<evidence type="ECO:0000313" key="2">
    <source>
        <dbReference type="Proteomes" id="UP000030428"/>
    </source>
</evidence>
<dbReference type="Pfam" id="PF09907">
    <property type="entry name" value="HigB_toxin"/>
    <property type="match status" value="1"/>
</dbReference>
<dbReference type="GO" id="GO:0004519">
    <property type="term" value="F:endonuclease activity"/>
    <property type="evidence" value="ECO:0007669"/>
    <property type="project" value="InterPro"/>
</dbReference>
<proteinExistence type="predicted"/>
<evidence type="ECO:0000313" key="1">
    <source>
        <dbReference type="EMBL" id="TGO03727.1"/>
    </source>
</evidence>
<organism evidence="1 2">
    <name type="scientific">Candidatus Thiomargarita nelsonii</name>
    <dbReference type="NCBI Taxonomy" id="1003181"/>
    <lineage>
        <taxon>Bacteria</taxon>
        <taxon>Pseudomonadati</taxon>
        <taxon>Pseudomonadota</taxon>
        <taxon>Gammaproteobacteria</taxon>
        <taxon>Thiotrichales</taxon>
        <taxon>Thiotrichaceae</taxon>
        <taxon>Thiomargarita</taxon>
    </lineage>
</organism>
<gene>
    <name evidence="1" type="ORF">PN36_01315</name>
</gene>
<dbReference type="EMBL" id="JSZA02000003">
    <property type="protein sequence ID" value="TGO03727.1"/>
    <property type="molecule type" value="Genomic_DNA"/>
</dbReference>
<dbReference type="Proteomes" id="UP000030428">
    <property type="component" value="Unassembled WGS sequence"/>
</dbReference>
<dbReference type="GO" id="GO:0110001">
    <property type="term" value="C:toxin-antitoxin complex"/>
    <property type="evidence" value="ECO:0007669"/>
    <property type="project" value="InterPro"/>
</dbReference>
<reference evidence="1 2" key="1">
    <citation type="journal article" date="2016" name="Front. Microbiol.">
        <title>Single-Cell (Meta-)Genomics of a Dimorphic Candidatus Thiomargarita nelsonii Reveals Genomic Plasticity.</title>
        <authorList>
            <person name="Flood B.E."/>
            <person name="Fliss P."/>
            <person name="Jones D.S."/>
            <person name="Dick G.J."/>
            <person name="Jain S."/>
            <person name="Kaster A.K."/>
            <person name="Winkel M."/>
            <person name="Mussmann M."/>
            <person name="Bailey J."/>
        </authorList>
    </citation>
    <scope>NUCLEOTIDE SEQUENCE [LARGE SCALE GENOMIC DNA]</scope>
    <source>
        <strain evidence="1">Hydrate Ridge</strain>
    </source>
</reference>
<dbReference type="GO" id="GO:0003723">
    <property type="term" value="F:RNA binding"/>
    <property type="evidence" value="ECO:0007669"/>
    <property type="project" value="InterPro"/>
</dbReference>
<keyword evidence="2" id="KW-1185">Reference proteome</keyword>
<comment type="caution">
    <text evidence="1">The sequence shown here is derived from an EMBL/GenBank/DDBJ whole genome shotgun (WGS) entry which is preliminary data.</text>
</comment>
<dbReference type="AlphaFoldDB" id="A0A4E0QSY1"/>
<evidence type="ECO:0008006" key="3">
    <source>
        <dbReference type="Google" id="ProtNLM"/>
    </source>
</evidence>
<protein>
    <recommendedName>
        <fullName evidence="3">Type II toxin-antitoxin system HigB family toxin</fullName>
    </recommendedName>
</protein>
<sequence>MHVIAYPKLRKFSEKYPETKNALDRWFKTLSKNNYDNFYDLRRTFSNSVDQVGECVVFNIGGNKVRLIAKILYSIKTVYVKYVLTHVEYDLGKWKTECNK</sequence>